<evidence type="ECO:0000313" key="4">
    <source>
        <dbReference type="Proteomes" id="UP000680656"/>
    </source>
</evidence>
<dbReference type="RefSeq" id="WP_214421169.1">
    <property type="nucleotide sequence ID" value="NZ_CP075546.1"/>
</dbReference>
<dbReference type="Proteomes" id="UP000680656">
    <property type="component" value="Chromosome"/>
</dbReference>
<keyword evidence="1" id="KW-1133">Transmembrane helix</keyword>
<reference evidence="3 4" key="1">
    <citation type="submission" date="2021-05" db="EMBL/GenBank/DDBJ databases">
        <title>A novel Methanospirillum isolate from a pyrite-forming mixed culture.</title>
        <authorList>
            <person name="Bunk B."/>
            <person name="Sproer C."/>
            <person name="Spring S."/>
            <person name="Pester M."/>
        </authorList>
    </citation>
    <scope>NUCLEOTIDE SEQUENCE [LARGE SCALE GENOMIC DNA]</scope>
    <source>
        <strain evidence="3 4">J.3.6.1-F.2.7.3</strain>
    </source>
</reference>
<dbReference type="AlphaFoldDB" id="A0A8E7B3B5"/>
<dbReference type="PANTHER" id="PTHR38138">
    <property type="entry name" value="VNG6441H"/>
    <property type="match status" value="1"/>
</dbReference>
<dbReference type="NCBIfam" id="TIGR02537">
    <property type="entry name" value="arch_flag_Nterm"/>
    <property type="match status" value="1"/>
</dbReference>
<dbReference type="GeneID" id="65097103"/>
<organism evidence="3 4">
    <name type="scientific">Methanospirillum purgamenti</name>
    <dbReference type="NCBI Taxonomy" id="2834276"/>
    <lineage>
        <taxon>Archaea</taxon>
        <taxon>Methanobacteriati</taxon>
        <taxon>Methanobacteriota</taxon>
        <taxon>Stenosarchaea group</taxon>
        <taxon>Methanomicrobia</taxon>
        <taxon>Methanomicrobiales</taxon>
        <taxon>Methanospirillaceae</taxon>
        <taxon>Methanospirillum</taxon>
    </lineage>
</organism>
<dbReference type="Pfam" id="PF07790">
    <property type="entry name" value="Pilin_N"/>
    <property type="match status" value="1"/>
</dbReference>
<name>A0A8E7B3B5_9EURY</name>
<sequence length="128" mass="13427">MYKKDDAVSPVIGVILMVAITVILAAVIAAFVFGMAGNVQKTKNVAAVAEQNSTNFLIVTFHGGKDAADVEYLNVTFKDAATPIIKEDPTVGVSIPSTSAIGTPEKDHVVATAQFKDGSTQVILDTYV</sequence>
<dbReference type="InterPro" id="IPR013373">
    <property type="entry name" value="Flagellin/pilin_N_arc"/>
</dbReference>
<evidence type="ECO:0000313" key="3">
    <source>
        <dbReference type="EMBL" id="QVV90398.1"/>
    </source>
</evidence>
<dbReference type="PANTHER" id="PTHR38138:SF1">
    <property type="entry name" value="ARCHAEAL TYPE IV PILIN N-TERMINAL DOMAIN-CONTAINING PROTEIN"/>
    <property type="match status" value="1"/>
</dbReference>
<dbReference type="KEGG" id="mrtj:KHC33_07925"/>
<evidence type="ECO:0000259" key="2">
    <source>
        <dbReference type="Pfam" id="PF07790"/>
    </source>
</evidence>
<accession>A0A8E7B3B5</accession>
<gene>
    <name evidence="3" type="ORF">KHC33_07925</name>
</gene>
<feature type="domain" description="Archaeal Type IV pilin N-terminal" evidence="2">
    <location>
        <begin position="6"/>
        <end position="79"/>
    </location>
</feature>
<evidence type="ECO:0000256" key="1">
    <source>
        <dbReference type="SAM" id="Phobius"/>
    </source>
</evidence>
<protein>
    <submittedName>
        <fullName evidence="3">Type IV pilin</fullName>
    </submittedName>
</protein>
<keyword evidence="4" id="KW-1185">Reference proteome</keyword>
<dbReference type="InterPro" id="IPR012859">
    <property type="entry name" value="Pilin_N_archaeal"/>
</dbReference>
<feature type="transmembrane region" description="Helical" evidence="1">
    <location>
        <begin position="12"/>
        <end position="33"/>
    </location>
</feature>
<dbReference type="EMBL" id="CP075546">
    <property type="protein sequence ID" value="QVV90398.1"/>
    <property type="molecule type" value="Genomic_DNA"/>
</dbReference>
<keyword evidence="1" id="KW-0812">Transmembrane</keyword>
<proteinExistence type="predicted"/>
<keyword evidence="1" id="KW-0472">Membrane</keyword>